<dbReference type="InterPro" id="IPR000795">
    <property type="entry name" value="T_Tr_GTP-bd_dom"/>
</dbReference>
<dbReference type="InterPro" id="IPR009000">
    <property type="entry name" value="Transl_B-barrel_sf"/>
</dbReference>
<proteinExistence type="inferred from homology"/>
<dbReference type="PRINTS" id="PR00315">
    <property type="entry name" value="ELONGATNFCT"/>
</dbReference>
<evidence type="ECO:0000313" key="8">
    <source>
        <dbReference type="EMBL" id="KKM17514.1"/>
    </source>
</evidence>
<dbReference type="PANTHER" id="PTHR43512">
    <property type="entry name" value="TRANSLATION FACTOR GUF1-RELATED"/>
    <property type="match status" value="1"/>
</dbReference>
<dbReference type="FunFam" id="2.40.30.10:FF:000015">
    <property type="entry name" value="Translation factor GUF1, mitochondrial"/>
    <property type="match status" value="1"/>
</dbReference>
<dbReference type="SUPFAM" id="SSF50447">
    <property type="entry name" value="Translation proteins"/>
    <property type="match status" value="1"/>
</dbReference>
<comment type="caution">
    <text evidence="8">The sequence shown here is derived from an EMBL/GenBank/DDBJ whole genome shotgun (WGS) entry which is preliminary data.</text>
</comment>
<dbReference type="InterPro" id="IPR041095">
    <property type="entry name" value="EFG_II"/>
</dbReference>
<dbReference type="Gene3D" id="3.40.50.300">
    <property type="entry name" value="P-loop containing nucleotide triphosphate hydrolases"/>
    <property type="match status" value="1"/>
</dbReference>
<dbReference type="GO" id="GO:0006412">
    <property type="term" value="P:translation"/>
    <property type="evidence" value="ECO:0007669"/>
    <property type="project" value="UniProtKB-KW"/>
</dbReference>
<reference evidence="8" key="1">
    <citation type="journal article" date="2015" name="Nature">
        <title>Complex archaea that bridge the gap between prokaryotes and eukaryotes.</title>
        <authorList>
            <person name="Spang A."/>
            <person name="Saw J.H."/>
            <person name="Jorgensen S.L."/>
            <person name="Zaremba-Niedzwiedzka K."/>
            <person name="Martijn J."/>
            <person name="Lind A.E."/>
            <person name="van Eijk R."/>
            <person name="Schleper C."/>
            <person name="Guy L."/>
            <person name="Ettema T.J."/>
        </authorList>
    </citation>
    <scope>NUCLEOTIDE SEQUENCE</scope>
</reference>
<name>A0A0F9ICR5_9ZZZZ</name>
<dbReference type="PROSITE" id="PS51722">
    <property type="entry name" value="G_TR_2"/>
    <property type="match status" value="1"/>
</dbReference>
<organism evidence="8">
    <name type="scientific">marine sediment metagenome</name>
    <dbReference type="NCBI Taxonomy" id="412755"/>
    <lineage>
        <taxon>unclassified sequences</taxon>
        <taxon>metagenomes</taxon>
        <taxon>ecological metagenomes</taxon>
    </lineage>
</organism>
<evidence type="ECO:0000259" key="7">
    <source>
        <dbReference type="PROSITE" id="PS51722"/>
    </source>
</evidence>
<evidence type="ECO:0000256" key="1">
    <source>
        <dbReference type="ARBA" id="ARBA00005454"/>
    </source>
</evidence>
<dbReference type="GO" id="GO:0005525">
    <property type="term" value="F:GTP binding"/>
    <property type="evidence" value="ECO:0007669"/>
    <property type="project" value="UniProtKB-KW"/>
</dbReference>
<evidence type="ECO:0000256" key="5">
    <source>
        <dbReference type="ARBA" id="ARBA00023134"/>
    </source>
</evidence>
<keyword evidence="6" id="KW-0472">Membrane</keyword>
<dbReference type="Pfam" id="PF06421">
    <property type="entry name" value="LepA_C"/>
    <property type="match status" value="1"/>
</dbReference>
<dbReference type="NCBIfam" id="TIGR00231">
    <property type="entry name" value="small_GTP"/>
    <property type="match status" value="1"/>
</dbReference>
<dbReference type="InterPro" id="IPR013842">
    <property type="entry name" value="LepA_CTD"/>
</dbReference>
<feature type="domain" description="Tr-type G" evidence="7">
    <location>
        <begin position="4"/>
        <end position="187"/>
    </location>
</feature>
<evidence type="ECO:0000256" key="3">
    <source>
        <dbReference type="ARBA" id="ARBA00022801"/>
    </source>
</evidence>
<protein>
    <recommendedName>
        <fullName evidence="7">Tr-type G domain-containing protein</fullName>
    </recommendedName>
</protein>
<dbReference type="InterPro" id="IPR027417">
    <property type="entry name" value="P-loop_NTPase"/>
</dbReference>
<comment type="similarity">
    <text evidence="1">Belongs to the TRAFAC class translation factor GTPase superfamily. Classic translation factor GTPase family. LepA subfamily.</text>
</comment>
<dbReference type="SUPFAM" id="SSF54980">
    <property type="entry name" value="EF-G C-terminal domain-like"/>
    <property type="match status" value="2"/>
</dbReference>
<dbReference type="Pfam" id="PF00009">
    <property type="entry name" value="GTP_EFTU"/>
    <property type="match status" value="1"/>
</dbReference>
<dbReference type="HAMAP" id="MF_00071">
    <property type="entry name" value="LepA"/>
    <property type="match status" value="1"/>
</dbReference>
<keyword evidence="2" id="KW-0547">Nucleotide-binding</keyword>
<dbReference type="Gene3D" id="3.30.70.2570">
    <property type="entry name" value="Elongation factor 4, C-terminal domain"/>
    <property type="match status" value="1"/>
</dbReference>
<dbReference type="Gene3D" id="3.30.70.870">
    <property type="entry name" value="Elongation Factor G (Translational Gtpase), domain 3"/>
    <property type="match status" value="1"/>
</dbReference>
<dbReference type="InterPro" id="IPR038363">
    <property type="entry name" value="LepA_C_sf"/>
</dbReference>
<dbReference type="InterPro" id="IPR031157">
    <property type="entry name" value="G_TR_CS"/>
</dbReference>
<evidence type="ECO:0000256" key="2">
    <source>
        <dbReference type="ARBA" id="ARBA00022741"/>
    </source>
</evidence>
<accession>A0A0F9ICR5</accession>
<sequence>MDRHCIRNFCIIAHIDHGKSTLADRLLEKTHTVEARKMKEQYLDKLDLERERGITIKMAPVRMQYEVNDMAYTLNLIDTPGHSDFGYEVSRALAAVEGAVLLVDGKQGIQAQTLANLRAARDAGLTVIGAINKIDLFPDTTLLDSLREEVAVLLDTTPQAIYLVSGKTGAGVDDILHGIIEHIPSPSDSNQTRALIFDSFYDSHKGVVAYVRMFGGTLERGARAMFITTGGHFTIKELGYFAPELTPLNTLMNGDIGYIATGIKNPEHVRIGDTVTVVSRTESVPTSLPGYREPKPVVFVSFYPEQGDAYESLGQGLQRLRLNDAALVIEQDRNTVLGRGFKVGFLGKLHYEIIAERLQQEFNIDTIQTFPSVRYRIKTPRGWIEIIRPEELPENSVEIWEPMVRVEVLLPPRYLNAFLSTTHRFRMIELTTNTVGSAVEVSARMPLIELISDFDDTLKSLSEGFGSFSYEFDDYARADVVKVDIAISGDVIPGISRFLVRDVFEREGRVMVERLKALLPRQQYAQPIQAKVQGRIIARETIPAMRKNVTGHLYGGDRTRKMKLWQKQKRGKKKLQRLGKAHIDPKVFKELLKK</sequence>
<dbReference type="SMART" id="SM00838">
    <property type="entry name" value="EFG_C"/>
    <property type="match status" value="1"/>
</dbReference>
<dbReference type="Gene3D" id="2.40.30.10">
    <property type="entry name" value="Translation factors"/>
    <property type="match status" value="1"/>
</dbReference>
<dbReference type="Pfam" id="PF00679">
    <property type="entry name" value="EFG_C"/>
    <property type="match status" value="1"/>
</dbReference>
<evidence type="ECO:0000256" key="6">
    <source>
        <dbReference type="ARBA" id="ARBA00023136"/>
    </source>
</evidence>
<dbReference type="GO" id="GO:0045727">
    <property type="term" value="P:positive regulation of translation"/>
    <property type="evidence" value="ECO:0007669"/>
    <property type="project" value="TreeGrafter"/>
</dbReference>
<dbReference type="PROSITE" id="PS00301">
    <property type="entry name" value="G_TR_1"/>
    <property type="match status" value="1"/>
</dbReference>
<keyword evidence="4" id="KW-0648">Protein biosynthesis</keyword>
<dbReference type="GO" id="GO:0043022">
    <property type="term" value="F:ribosome binding"/>
    <property type="evidence" value="ECO:0007669"/>
    <property type="project" value="TreeGrafter"/>
</dbReference>
<dbReference type="PANTHER" id="PTHR43512:SF4">
    <property type="entry name" value="TRANSLATION FACTOR GUF1 HOMOLOG, CHLOROPLASTIC"/>
    <property type="match status" value="1"/>
</dbReference>
<keyword evidence="3" id="KW-0378">Hydrolase</keyword>
<keyword evidence="5" id="KW-0342">GTP-binding</keyword>
<dbReference type="SUPFAM" id="SSF52540">
    <property type="entry name" value="P-loop containing nucleoside triphosphate hydrolases"/>
    <property type="match status" value="1"/>
</dbReference>
<dbReference type="Gene3D" id="3.30.70.240">
    <property type="match status" value="1"/>
</dbReference>
<dbReference type="AlphaFoldDB" id="A0A0F9ICR5"/>
<dbReference type="InterPro" id="IPR000640">
    <property type="entry name" value="EFG_V-like"/>
</dbReference>
<dbReference type="Pfam" id="PF14492">
    <property type="entry name" value="EFG_III"/>
    <property type="match status" value="1"/>
</dbReference>
<dbReference type="InterPro" id="IPR035647">
    <property type="entry name" value="EFG_III/V"/>
</dbReference>
<dbReference type="InterPro" id="IPR005225">
    <property type="entry name" value="Small_GTP-bd"/>
</dbReference>
<dbReference type="InterPro" id="IPR006297">
    <property type="entry name" value="EF-4"/>
</dbReference>
<gene>
    <name evidence="8" type="ORF">LCGC14_1675000</name>
</gene>
<dbReference type="NCBIfam" id="TIGR01393">
    <property type="entry name" value="lepA"/>
    <property type="match status" value="1"/>
</dbReference>
<dbReference type="EMBL" id="LAZR01014432">
    <property type="protein sequence ID" value="KKM17514.1"/>
    <property type="molecule type" value="Genomic_DNA"/>
</dbReference>
<evidence type="ECO:0000256" key="4">
    <source>
        <dbReference type="ARBA" id="ARBA00022917"/>
    </source>
</evidence>
<dbReference type="GO" id="GO:0003924">
    <property type="term" value="F:GTPase activity"/>
    <property type="evidence" value="ECO:0007669"/>
    <property type="project" value="InterPro"/>
</dbReference>